<keyword evidence="1" id="KW-0472">Membrane</keyword>
<sequence length="134" mass="15559">MSWRVRCAAHCGARRWTRHRKYRAALLPRAVKWSGKQPRSIVAFGVVELSSLLVIVFIIQQMLRICMLHLLFTVADEWCSRTCTCEYSTRSKTRLNTMARGVKYSTYGSYMDIDLLCQAQISAFHFLGFVKHNH</sequence>
<evidence type="ECO:0000256" key="1">
    <source>
        <dbReference type="SAM" id="Phobius"/>
    </source>
</evidence>
<name>A0A8T1TVL0_9STRA</name>
<protein>
    <submittedName>
        <fullName evidence="2">Uncharacterized protein</fullName>
    </submittedName>
</protein>
<evidence type="ECO:0000313" key="3">
    <source>
        <dbReference type="Proteomes" id="UP000688947"/>
    </source>
</evidence>
<comment type="caution">
    <text evidence="2">The sequence shown here is derived from an EMBL/GenBank/DDBJ whole genome shotgun (WGS) entry which is preliminary data.</text>
</comment>
<accession>A0A8T1TVL0</accession>
<proteinExistence type="predicted"/>
<dbReference type="Proteomes" id="UP000688947">
    <property type="component" value="Unassembled WGS sequence"/>
</dbReference>
<reference evidence="2" key="1">
    <citation type="submission" date="2021-01" db="EMBL/GenBank/DDBJ databases">
        <title>Phytophthora aleatoria, a newly-described species from Pinus radiata is distinct from Phytophthora cactorum isolates based on comparative genomics.</title>
        <authorList>
            <person name="Mcdougal R."/>
            <person name="Panda P."/>
            <person name="Williams N."/>
            <person name="Studholme D.J."/>
        </authorList>
    </citation>
    <scope>NUCLEOTIDE SEQUENCE</scope>
    <source>
        <strain evidence="2">NZFS 3830</strain>
    </source>
</reference>
<evidence type="ECO:0000313" key="2">
    <source>
        <dbReference type="EMBL" id="KAG6947140.1"/>
    </source>
</evidence>
<organism evidence="2 3">
    <name type="scientific">Phytophthora cactorum</name>
    <dbReference type="NCBI Taxonomy" id="29920"/>
    <lineage>
        <taxon>Eukaryota</taxon>
        <taxon>Sar</taxon>
        <taxon>Stramenopiles</taxon>
        <taxon>Oomycota</taxon>
        <taxon>Peronosporomycetes</taxon>
        <taxon>Peronosporales</taxon>
        <taxon>Peronosporaceae</taxon>
        <taxon>Phytophthora</taxon>
    </lineage>
</organism>
<dbReference type="EMBL" id="JAENGZ010001614">
    <property type="protein sequence ID" value="KAG6947140.1"/>
    <property type="molecule type" value="Genomic_DNA"/>
</dbReference>
<keyword evidence="1" id="KW-0812">Transmembrane</keyword>
<feature type="transmembrane region" description="Helical" evidence="1">
    <location>
        <begin position="41"/>
        <end position="59"/>
    </location>
</feature>
<gene>
    <name evidence="2" type="ORF">JG687_00016306</name>
</gene>
<dbReference type="AlphaFoldDB" id="A0A8T1TVL0"/>
<keyword evidence="1" id="KW-1133">Transmembrane helix</keyword>